<evidence type="ECO:0000259" key="1">
    <source>
        <dbReference type="Pfam" id="PF01168"/>
    </source>
</evidence>
<organism evidence="2 3">
    <name type="scientific">Nocardioides aurantiacus</name>
    <dbReference type="NCBI Taxonomy" id="86796"/>
    <lineage>
        <taxon>Bacteria</taxon>
        <taxon>Bacillati</taxon>
        <taxon>Actinomycetota</taxon>
        <taxon>Actinomycetes</taxon>
        <taxon>Propionibacteriales</taxon>
        <taxon>Nocardioidaceae</taxon>
        <taxon>Nocardioides</taxon>
    </lineage>
</organism>
<dbReference type="Gene3D" id="3.20.20.10">
    <property type="entry name" value="Alanine racemase"/>
    <property type="match status" value="1"/>
</dbReference>
<keyword evidence="3" id="KW-1185">Reference proteome</keyword>
<dbReference type="Pfam" id="PF01168">
    <property type="entry name" value="Ala_racemase_N"/>
    <property type="match status" value="1"/>
</dbReference>
<comment type="caution">
    <text evidence="2">The sequence shown here is derived from an EMBL/GenBank/DDBJ whole genome shotgun (WGS) entry which is preliminary data.</text>
</comment>
<dbReference type="PROSITE" id="PS00395">
    <property type="entry name" value="ALANINE_RACEMASE"/>
    <property type="match status" value="1"/>
</dbReference>
<dbReference type="InterPro" id="IPR001608">
    <property type="entry name" value="Ala_racemase_N"/>
</dbReference>
<proteinExistence type="predicted"/>
<dbReference type="EMBL" id="RKHO01000001">
    <property type="protein sequence ID" value="ROR92897.1"/>
    <property type="molecule type" value="Genomic_DNA"/>
</dbReference>
<dbReference type="OrthoDB" id="2986620at2"/>
<name>A0A3N2CZD6_9ACTN</name>
<dbReference type="SUPFAM" id="SSF51419">
    <property type="entry name" value="PLP-binding barrel"/>
    <property type="match status" value="1"/>
</dbReference>
<dbReference type="InterPro" id="IPR020622">
    <property type="entry name" value="Ala_racemase_pyridoxalP-BS"/>
</dbReference>
<dbReference type="AlphaFoldDB" id="A0A3N2CZD6"/>
<evidence type="ECO:0000313" key="3">
    <source>
        <dbReference type="Proteomes" id="UP000281738"/>
    </source>
</evidence>
<reference evidence="2 3" key="1">
    <citation type="submission" date="2018-11" db="EMBL/GenBank/DDBJ databases">
        <title>Sequencing the genomes of 1000 actinobacteria strains.</title>
        <authorList>
            <person name="Klenk H.-P."/>
        </authorList>
    </citation>
    <scope>NUCLEOTIDE SEQUENCE [LARGE SCALE GENOMIC DNA]</scope>
    <source>
        <strain evidence="2 3">DSM 12652</strain>
    </source>
</reference>
<dbReference type="InterPro" id="IPR029066">
    <property type="entry name" value="PLP-binding_barrel"/>
</dbReference>
<accession>A0A3N2CZD6</accession>
<feature type="domain" description="Alanine racemase N-terminal" evidence="1">
    <location>
        <begin position="8"/>
        <end position="167"/>
    </location>
</feature>
<protein>
    <submittedName>
        <fullName evidence="2">Alanine racemase</fullName>
    </submittedName>
</protein>
<dbReference type="RefSeq" id="WP_123392598.1">
    <property type="nucleotide sequence ID" value="NZ_RKHO01000001.1"/>
</dbReference>
<evidence type="ECO:0000313" key="2">
    <source>
        <dbReference type="EMBL" id="ROR92897.1"/>
    </source>
</evidence>
<dbReference type="Proteomes" id="UP000281738">
    <property type="component" value="Unassembled WGS sequence"/>
</dbReference>
<sequence>MSLTLHVDGDRWRAHLRDTVAHHPGLVPVTKGNGYGLGLHRLARRAQWLGVDTVAAGTYPELAELHQRFDGSLLVLQPWRPGHGEHQDPAALGVDPDRVVHTVGRLEDLDALADQGRATGRPVRVVLERLTSMLRHGFSGDDLAEAVRRSRRGGLRVEGVALHLPLPSARATLSTRSSRSSHGTEVERLLAEPAVADLASGGGPARQVWVSHLTEAELEVLALKFPDLVLRPRVGTGLWLGDRGALQVTAEVLDAHPVERGDTYGYRGRSAPRRGTLLVVSGGTSHGIGLEAPTGEATLKARAASLARGGLDAAGFVRSPYSVGGKQRLFAEPPHMQVSMLFIPHGAPVPAVGEEIEVRVRYTATSFDAVEIS</sequence>
<gene>
    <name evidence="2" type="ORF">EDD33_3798</name>
</gene>